<feature type="transmembrane region" description="Helical" evidence="1">
    <location>
        <begin position="20"/>
        <end position="39"/>
    </location>
</feature>
<evidence type="ECO:0000313" key="3">
    <source>
        <dbReference type="Proteomes" id="UP000071859"/>
    </source>
</evidence>
<feature type="transmembrane region" description="Helical" evidence="1">
    <location>
        <begin position="51"/>
        <end position="73"/>
    </location>
</feature>
<comment type="caution">
    <text evidence="2">The sequence shown here is derived from an EMBL/GenBank/DDBJ whole genome shotgun (WGS) entry which is preliminary data.</text>
</comment>
<keyword evidence="1" id="KW-0472">Membrane</keyword>
<sequence>MGGTIGVKDLIAQLLERGMAMQTFWGFYITVSLGLVVFFGNAKHLKQPKAVAAIVSLMFIAFAWVNLGGMFAISSQRGFLYEVLRSLGDPKTSTLTSLDLKVANGFLDLAEPDSPYKVLIFHIFSDLVVLVTIWFFTLSRPVEEPEVIGSWRAMMRRPPLTQKRLSRTPRRKL</sequence>
<dbReference type="EMBL" id="FCOX02000125">
    <property type="protein sequence ID" value="SAL06629.1"/>
    <property type="molecule type" value="Genomic_DNA"/>
</dbReference>
<proteinExistence type="predicted"/>
<dbReference type="OrthoDB" id="9941900at2"/>
<name>A0A158EIB4_9BURK</name>
<dbReference type="RefSeq" id="WP_062612516.1">
    <property type="nucleotide sequence ID" value="NZ_FCOX02000125.1"/>
</dbReference>
<dbReference type="AlphaFoldDB" id="A0A158EIB4"/>
<dbReference type="Proteomes" id="UP000071859">
    <property type="component" value="Unassembled WGS sequence"/>
</dbReference>
<keyword evidence="1" id="KW-1133">Transmembrane helix</keyword>
<gene>
    <name evidence="2" type="ORF">AWB78_08160</name>
</gene>
<keyword evidence="3" id="KW-1185">Reference proteome</keyword>
<organism evidence="2 3">
    <name type="scientific">Caballeronia calidae</name>
    <dbReference type="NCBI Taxonomy" id="1777139"/>
    <lineage>
        <taxon>Bacteria</taxon>
        <taxon>Pseudomonadati</taxon>
        <taxon>Pseudomonadota</taxon>
        <taxon>Betaproteobacteria</taxon>
        <taxon>Burkholderiales</taxon>
        <taxon>Burkholderiaceae</taxon>
        <taxon>Caballeronia</taxon>
    </lineage>
</organism>
<evidence type="ECO:0000256" key="1">
    <source>
        <dbReference type="SAM" id="Phobius"/>
    </source>
</evidence>
<accession>A0A158EIB4</accession>
<reference evidence="2" key="1">
    <citation type="submission" date="2016-01" db="EMBL/GenBank/DDBJ databases">
        <authorList>
            <person name="Peeters C."/>
        </authorList>
    </citation>
    <scope>NUCLEOTIDE SEQUENCE</scope>
    <source>
        <strain evidence="2">LMG 29321</strain>
    </source>
</reference>
<feature type="transmembrane region" description="Helical" evidence="1">
    <location>
        <begin position="119"/>
        <end position="138"/>
    </location>
</feature>
<keyword evidence="1" id="KW-0812">Transmembrane</keyword>
<evidence type="ECO:0000313" key="2">
    <source>
        <dbReference type="EMBL" id="SAL06629.1"/>
    </source>
</evidence>
<protein>
    <submittedName>
        <fullName evidence="2">Uncharacterized protein</fullName>
    </submittedName>
</protein>